<dbReference type="InterPro" id="IPR021480">
    <property type="entry name" value="Zinc_ribbon_12"/>
</dbReference>
<evidence type="ECO:0008006" key="7">
    <source>
        <dbReference type="Google" id="ProtNLM"/>
    </source>
</evidence>
<dbReference type="Pfam" id="PF11331">
    <property type="entry name" value="Zn_ribbon_12"/>
    <property type="match status" value="1"/>
</dbReference>
<keyword evidence="6" id="KW-1185">Reference proteome</keyword>
<protein>
    <recommendedName>
        <fullName evidence="7">Zinc-ribbon domain-containing protein</fullName>
    </recommendedName>
</protein>
<evidence type="ECO:0000313" key="6">
    <source>
        <dbReference type="Proteomes" id="UP000827721"/>
    </source>
</evidence>
<gene>
    <name evidence="5" type="ORF">JRO89_XS13G0145600</name>
</gene>
<dbReference type="EMBL" id="JAFEMO010000013">
    <property type="protein sequence ID" value="KAH7550165.1"/>
    <property type="molecule type" value="Genomic_DNA"/>
</dbReference>
<dbReference type="InterPro" id="IPR040244">
    <property type="entry name" value="EDR4-like"/>
</dbReference>
<feature type="region of interest" description="Disordered" evidence="2">
    <location>
        <begin position="222"/>
        <end position="250"/>
    </location>
</feature>
<evidence type="ECO:0000259" key="3">
    <source>
        <dbReference type="Pfam" id="PF11331"/>
    </source>
</evidence>
<dbReference type="PANTHER" id="PTHR31105:SF42">
    <property type="entry name" value="OS02G0258300 PROTEIN"/>
    <property type="match status" value="1"/>
</dbReference>
<feature type="region of interest" description="Disordered" evidence="2">
    <location>
        <begin position="648"/>
        <end position="671"/>
    </location>
</feature>
<dbReference type="Pfam" id="PF22910">
    <property type="entry name" value="EDR4-like_1st"/>
    <property type="match status" value="1"/>
</dbReference>
<dbReference type="InterPro" id="IPR055126">
    <property type="entry name" value="EDR4-like_N"/>
</dbReference>
<organism evidence="5 6">
    <name type="scientific">Xanthoceras sorbifolium</name>
    <dbReference type="NCBI Taxonomy" id="99658"/>
    <lineage>
        <taxon>Eukaryota</taxon>
        <taxon>Viridiplantae</taxon>
        <taxon>Streptophyta</taxon>
        <taxon>Embryophyta</taxon>
        <taxon>Tracheophyta</taxon>
        <taxon>Spermatophyta</taxon>
        <taxon>Magnoliopsida</taxon>
        <taxon>eudicotyledons</taxon>
        <taxon>Gunneridae</taxon>
        <taxon>Pentapetalae</taxon>
        <taxon>rosids</taxon>
        <taxon>malvids</taxon>
        <taxon>Sapindales</taxon>
        <taxon>Sapindaceae</taxon>
        <taxon>Xanthoceroideae</taxon>
        <taxon>Xanthoceras</taxon>
    </lineage>
</organism>
<feature type="domain" description="Enhanced disease resistance 4-like N-terminal" evidence="4">
    <location>
        <begin position="6"/>
        <end position="39"/>
    </location>
</feature>
<feature type="compositionally biased region" description="Basic and acidic residues" evidence="2">
    <location>
        <begin position="222"/>
        <end position="234"/>
    </location>
</feature>
<evidence type="ECO:0000259" key="4">
    <source>
        <dbReference type="Pfam" id="PF22910"/>
    </source>
</evidence>
<comment type="caution">
    <text evidence="5">The sequence shown here is derived from an EMBL/GenBank/DDBJ whole genome shotgun (WGS) entry which is preliminary data.</text>
</comment>
<reference evidence="5 6" key="1">
    <citation type="submission" date="2021-02" db="EMBL/GenBank/DDBJ databases">
        <title>Plant Genome Project.</title>
        <authorList>
            <person name="Zhang R.-G."/>
        </authorList>
    </citation>
    <scope>NUCLEOTIDE SEQUENCE [LARGE SCALE GENOMIC DNA]</scope>
    <source>
        <tissue evidence="5">Leaves</tissue>
    </source>
</reference>
<name>A0ABQ8H8C1_9ROSI</name>
<proteinExistence type="predicted"/>
<dbReference type="PANTHER" id="PTHR31105">
    <property type="entry name" value="EXTRA-LARGE G-PROTEIN-LIKE"/>
    <property type="match status" value="1"/>
</dbReference>
<feature type="domain" description="Probable zinc-ribbon" evidence="3">
    <location>
        <begin position="536"/>
        <end position="578"/>
    </location>
</feature>
<evidence type="ECO:0000256" key="1">
    <source>
        <dbReference type="SAM" id="Coils"/>
    </source>
</evidence>
<evidence type="ECO:0000313" key="5">
    <source>
        <dbReference type="EMBL" id="KAH7550165.1"/>
    </source>
</evidence>
<accession>A0ABQ8H8C1</accession>
<sequence length="949" mass="106277">MAEASNIRLVRCPKCRNLLREPPDHSVYLCGGCDAVLTAKKKSSASDEFLVKSNEDDNVDGYKKLETLSEKVSGRLDSLSGAERERDGVELSRRKDRVPVEENVNLAGVSSTRTKNKEILISHDDVNVRVKSKGLRVDQGKVEREVRFGDKRSRRSMKKPIDEWVGGDDHDLNWNRSKSVSSNVVKGIGENSSQFRNSAEDTRSRVVLGRWGVEREGFWGFDEDPRTTVPEHSRFSPSAYPDEGPSNRKPNSFYGYGEPMKKLVYPDHKPYRVENLEQDRAEIIRKLNDLKKQISRLDEKPKGTIPDDRKTARPESYRSEVTYNVPGQPFEVNRVLRPPNLNHSHVPASFANDHNLDVHNFYPPPRHVPNMISGSIYEQPFRSQQLTRPRNQPPTRYPQQPHHDYYLGQSVNFDQDLLASHSQETFLHQPACSCLHCYNRNSQFPPKVPDIGFTNRKFVKYPTRSNYYHNVNPVTVGRQNYHPSGVIPPPLHSQDLQPCTRWPIDIDSDVDGFRQSCPRRVVVAHRNKKFSHPIVGGAPFMTCCKCFELLKLPRKLIKTAKNQKKLQCGACSTVHSFEMKDKRLIISVLTETKQLSVKNGGILSSHGCPNDGGTNSCSVDFDHSGLNCQSVDTKPNLLLEDQMLNLNESEKRQGHTSSSSVSSEKEESPNSVIVQRGMSNCAEMPSKDDTSPSVAGSPFSDHFNGSSSICAVSSIGKGNRSKCTDQETVIFNKVASGKNSEKDASLETEVEVSSREYASLSQNSIHVSREEDQTRIKTGHKTSLAGLVNKSFRGFSIYNQPMENVRPNVSVNGQPIPDHLVKKAEQLAGPIHPGNYWYDFRAGFWGVMGQPCCGIISPFIEEFNYSMPESCAAGNTGVFVNGRELHPTDLDLLVSKGLPKTRNKNYIIEISGRVVDEDSGKELDSLGKLAPTVEKVKRGFGMRAPKVAS</sequence>
<dbReference type="Proteomes" id="UP000827721">
    <property type="component" value="Unassembled WGS sequence"/>
</dbReference>
<keyword evidence="1" id="KW-0175">Coiled coil</keyword>
<evidence type="ECO:0000256" key="2">
    <source>
        <dbReference type="SAM" id="MobiDB-lite"/>
    </source>
</evidence>
<feature type="coiled-coil region" evidence="1">
    <location>
        <begin position="273"/>
        <end position="300"/>
    </location>
</feature>